<dbReference type="Gene3D" id="1.10.10.200">
    <property type="match status" value="1"/>
</dbReference>
<evidence type="ECO:0000313" key="9">
    <source>
        <dbReference type="EMBL" id="KKR33790.1"/>
    </source>
</evidence>
<evidence type="ECO:0000313" key="10">
    <source>
        <dbReference type="Proteomes" id="UP000034137"/>
    </source>
</evidence>
<evidence type="ECO:0000256" key="6">
    <source>
        <dbReference type="HAMAP-Rule" id="MF_00693"/>
    </source>
</evidence>
<reference evidence="9 10" key="1">
    <citation type="journal article" date="2015" name="Nature">
        <title>rRNA introns, odd ribosomes, and small enigmatic genomes across a large radiation of phyla.</title>
        <authorList>
            <person name="Brown C.T."/>
            <person name="Hug L.A."/>
            <person name="Thomas B.C."/>
            <person name="Sharon I."/>
            <person name="Castelle C.J."/>
            <person name="Singh A."/>
            <person name="Wilkins M.J."/>
            <person name="Williams K.H."/>
            <person name="Banfield J.F."/>
        </authorList>
    </citation>
    <scope>NUCLEOTIDE SEQUENCE [LARGE SCALE GENOMIC DNA]</scope>
</reference>
<dbReference type="GO" id="GO:0003677">
    <property type="term" value="F:DNA binding"/>
    <property type="evidence" value="ECO:0007669"/>
    <property type="project" value="UniProtKB-UniRule"/>
</dbReference>
<dbReference type="GO" id="GO:0006355">
    <property type="term" value="P:regulation of DNA-templated transcription"/>
    <property type="evidence" value="ECO:0007669"/>
    <property type="project" value="UniProtKB-UniRule"/>
</dbReference>
<comment type="caution">
    <text evidence="9">The sequence shown here is derived from an EMBL/GenBank/DDBJ whole genome shotgun (WGS) entry which is preliminary data.</text>
</comment>
<dbReference type="InterPro" id="IPR048300">
    <property type="entry name" value="TACO1_YebC-like_2nd/3rd_dom"/>
</dbReference>
<dbReference type="Gene3D" id="3.30.70.980">
    <property type="match status" value="2"/>
</dbReference>
<protein>
    <recommendedName>
        <fullName evidence="6">Probable transcriptional regulatory protein UT64_C0003G0011</fullName>
    </recommendedName>
</protein>
<evidence type="ECO:0000256" key="1">
    <source>
        <dbReference type="ARBA" id="ARBA00008724"/>
    </source>
</evidence>
<proteinExistence type="inferred from homology"/>
<comment type="subcellular location">
    <subcellularLocation>
        <location evidence="6">Cytoplasm</location>
    </subcellularLocation>
</comment>
<gene>
    <name evidence="9" type="ORF">UT64_C0003G0011</name>
</gene>
<dbReference type="NCBIfam" id="TIGR01033">
    <property type="entry name" value="YebC/PmpR family DNA-binding transcriptional regulator"/>
    <property type="match status" value="1"/>
</dbReference>
<name>A0A0G0SGF4_9BACT</name>
<keyword evidence="3 6" id="KW-0805">Transcription regulation</keyword>
<dbReference type="InterPro" id="IPR049083">
    <property type="entry name" value="TACO1_YebC_N"/>
</dbReference>
<dbReference type="GO" id="GO:0005829">
    <property type="term" value="C:cytosol"/>
    <property type="evidence" value="ECO:0007669"/>
    <property type="project" value="TreeGrafter"/>
</dbReference>
<keyword evidence="2 6" id="KW-0963">Cytoplasm</keyword>
<evidence type="ECO:0000259" key="8">
    <source>
        <dbReference type="Pfam" id="PF20772"/>
    </source>
</evidence>
<evidence type="ECO:0000259" key="7">
    <source>
        <dbReference type="Pfam" id="PF01709"/>
    </source>
</evidence>
<dbReference type="PANTHER" id="PTHR12532:SF6">
    <property type="entry name" value="TRANSCRIPTIONAL REGULATORY PROTEIN YEBC-RELATED"/>
    <property type="match status" value="1"/>
</dbReference>
<dbReference type="InterPro" id="IPR017856">
    <property type="entry name" value="Integrase-like_N"/>
</dbReference>
<comment type="similarity">
    <text evidence="1 6">Belongs to the TACO1 family.</text>
</comment>
<sequence length="240" mass="26709">MSGHSKWATTKRAKAVTDAKRSAVFTKLANLITIAAKEKGGDVNINFSLRLAVERARAANMPKDNIERSIKRGTGELAGAVIEELYYEGFGPANSQFVIKCLTDSKNRTASSIRHHFSKFGGSMGTVGWNFEQKGVIRVSKESLSKISFDELELELIEAGADDILNEEEGVTVYTKVADLQTVKNYFDNKNISVESAQIEYVAKEELALNEEDVKKVEDFIEALEEDEDVNDYYHNISNV</sequence>
<dbReference type="InterPro" id="IPR026564">
    <property type="entry name" value="Transcrip_reg_TACO1-like_dom3"/>
</dbReference>
<dbReference type="NCBIfam" id="NF009044">
    <property type="entry name" value="PRK12378.1"/>
    <property type="match status" value="1"/>
</dbReference>
<feature type="domain" description="TACO1/YebC-like second and third" evidence="7">
    <location>
        <begin position="83"/>
        <end position="237"/>
    </location>
</feature>
<dbReference type="EMBL" id="LBXO01000003">
    <property type="protein sequence ID" value="KKR33790.1"/>
    <property type="molecule type" value="Genomic_DNA"/>
</dbReference>
<dbReference type="InterPro" id="IPR029072">
    <property type="entry name" value="YebC-like"/>
</dbReference>
<dbReference type="HAMAP" id="MF_00693">
    <property type="entry name" value="Transcrip_reg_TACO1"/>
    <property type="match status" value="1"/>
</dbReference>
<dbReference type="SUPFAM" id="SSF75625">
    <property type="entry name" value="YebC-like"/>
    <property type="match status" value="1"/>
</dbReference>
<evidence type="ECO:0000256" key="3">
    <source>
        <dbReference type="ARBA" id="ARBA00023015"/>
    </source>
</evidence>
<evidence type="ECO:0000256" key="5">
    <source>
        <dbReference type="ARBA" id="ARBA00023163"/>
    </source>
</evidence>
<dbReference type="PANTHER" id="PTHR12532">
    <property type="entry name" value="TRANSLATIONAL ACTIVATOR OF CYTOCHROME C OXIDASE 1"/>
    <property type="match status" value="1"/>
</dbReference>
<dbReference type="Proteomes" id="UP000034137">
    <property type="component" value="Unassembled WGS sequence"/>
</dbReference>
<dbReference type="NCBIfam" id="NF001030">
    <property type="entry name" value="PRK00110.1"/>
    <property type="match status" value="1"/>
</dbReference>
<accession>A0A0G0SGF4</accession>
<dbReference type="FunFam" id="1.10.10.200:FF:000002">
    <property type="entry name" value="Probable transcriptional regulatory protein CLM62_37755"/>
    <property type="match status" value="1"/>
</dbReference>
<evidence type="ECO:0000256" key="4">
    <source>
        <dbReference type="ARBA" id="ARBA00023125"/>
    </source>
</evidence>
<dbReference type="AlphaFoldDB" id="A0A0G0SGF4"/>
<feature type="domain" description="TACO1/YebC-like N-terminal" evidence="8">
    <location>
        <begin position="5"/>
        <end position="76"/>
    </location>
</feature>
<keyword evidence="4 6" id="KW-0238">DNA-binding</keyword>
<dbReference type="Pfam" id="PF20772">
    <property type="entry name" value="TACO1_YebC_N"/>
    <property type="match status" value="1"/>
</dbReference>
<organism evidence="9 10">
    <name type="scientific">Candidatus Falkowbacteria bacterium GW2011_GWF2_39_8</name>
    <dbReference type="NCBI Taxonomy" id="1618642"/>
    <lineage>
        <taxon>Bacteria</taxon>
        <taxon>Candidatus Falkowiibacteriota</taxon>
    </lineage>
</organism>
<keyword evidence="5 6" id="KW-0804">Transcription</keyword>
<dbReference type="InterPro" id="IPR002876">
    <property type="entry name" value="Transcrip_reg_TACO1-like"/>
</dbReference>
<evidence type="ECO:0000256" key="2">
    <source>
        <dbReference type="ARBA" id="ARBA00022490"/>
    </source>
</evidence>
<dbReference type="PATRIC" id="fig|1618642.3.peg.96"/>
<dbReference type="Pfam" id="PF01709">
    <property type="entry name" value="Transcrip_reg"/>
    <property type="match status" value="1"/>
</dbReference>